<gene>
    <name evidence="2" type="ORF">COO20_01015</name>
</gene>
<feature type="region of interest" description="Disordered" evidence="1">
    <location>
        <begin position="90"/>
        <end position="114"/>
    </location>
</feature>
<feature type="compositionally biased region" description="Polar residues" evidence="1">
    <location>
        <begin position="90"/>
        <end position="113"/>
    </location>
</feature>
<evidence type="ECO:0000313" key="3">
    <source>
        <dbReference type="Proteomes" id="UP000233597"/>
    </source>
</evidence>
<evidence type="ECO:0000313" key="2">
    <source>
        <dbReference type="EMBL" id="PKR55836.1"/>
    </source>
</evidence>
<sequence length="178" mass="18564">MLMALRARLRRTRDGVKCSPQHGLRVWGLICVVMLATLTQAGVPLALHGAGGSGPGSMQAASDIIYICTGSGIQPVRLVALGDGQTGISPTLASDGANTETIQSQNQPETRSSGKPAASHAFCAHCAFCHVLPVITAGFSWSHPVVQTRFVAFRAGKNARYEMAAYGFAARGPPAFSA</sequence>
<dbReference type="Proteomes" id="UP000233597">
    <property type="component" value="Unassembled WGS sequence"/>
</dbReference>
<dbReference type="EMBL" id="NWTK01000001">
    <property type="protein sequence ID" value="PKR55836.1"/>
    <property type="molecule type" value="Genomic_DNA"/>
</dbReference>
<comment type="caution">
    <text evidence="2">The sequence shown here is derived from an EMBL/GenBank/DDBJ whole genome shotgun (WGS) entry which is preliminary data.</text>
</comment>
<proteinExistence type="predicted"/>
<reference evidence="2 3" key="1">
    <citation type="submission" date="2017-09" db="EMBL/GenBank/DDBJ databases">
        <title>Biodiversity and function of Thalassospira species in the particle-attached aromatic-hydrocarbon-degrading consortia from the surface seawater of the South China Sea.</title>
        <authorList>
            <person name="Dong C."/>
            <person name="Liu R."/>
            <person name="Shao Z."/>
        </authorList>
    </citation>
    <scope>NUCLEOTIDE SEQUENCE [LARGE SCALE GENOMIC DNA]</scope>
    <source>
        <strain evidence="2 3">CSC1P2</strain>
    </source>
</reference>
<organism evidence="2 3">
    <name type="scientific">Thalassospira marina</name>
    <dbReference type="NCBI Taxonomy" id="2048283"/>
    <lineage>
        <taxon>Bacteria</taxon>
        <taxon>Pseudomonadati</taxon>
        <taxon>Pseudomonadota</taxon>
        <taxon>Alphaproteobacteria</taxon>
        <taxon>Rhodospirillales</taxon>
        <taxon>Thalassospiraceae</taxon>
        <taxon>Thalassospira</taxon>
    </lineage>
</organism>
<evidence type="ECO:0008006" key="4">
    <source>
        <dbReference type="Google" id="ProtNLM"/>
    </source>
</evidence>
<name>A0A2N3KZF0_9PROT</name>
<dbReference type="AlphaFoldDB" id="A0A2N3KZF0"/>
<protein>
    <recommendedName>
        <fullName evidence="4">DUF2946 domain-containing protein</fullName>
    </recommendedName>
</protein>
<evidence type="ECO:0000256" key="1">
    <source>
        <dbReference type="SAM" id="MobiDB-lite"/>
    </source>
</evidence>
<accession>A0A2N3KZF0</accession>